<dbReference type="Pfam" id="PF26622">
    <property type="entry name" value="DUF8199"/>
    <property type="match status" value="1"/>
</dbReference>
<sequence length="126" mass="14302">MALFLLASTTSWKVEKHYCMGRLMDVSLFVDVEDCGMDMTFMSDSRETVEKKSCCDDKVIVWEGQDDATTSPGYMVDLGQGYFLMACASSWFAPLEPLSLHPVPHERYIPPKIVKDIHLLDDVFLI</sequence>
<reference evidence="2" key="1">
    <citation type="submission" date="2016-11" db="EMBL/GenBank/DDBJ databases">
        <authorList>
            <person name="Varghese N."/>
            <person name="Submissions S."/>
        </authorList>
    </citation>
    <scope>NUCLEOTIDE SEQUENCE [LARGE SCALE GENOMIC DNA]</scope>
    <source>
        <strain evidence="2">DSM 19858</strain>
    </source>
</reference>
<gene>
    <name evidence="1" type="ORF">SAMN04488513_101997</name>
</gene>
<dbReference type="STRING" id="192903.SAMN04488513_101997"/>
<keyword evidence="2" id="KW-1185">Reference proteome</keyword>
<dbReference type="InterPro" id="IPR058060">
    <property type="entry name" value="HYC_CC_PP"/>
</dbReference>
<evidence type="ECO:0000313" key="2">
    <source>
        <dbReference type="Proteomes" id="UP000184543"/>
    </source>
</evidence>
<name>A0A1M6D6G0_9FLAO</name>
<dbReference type="Proteomes" id="UP000184543">
    <property type="component" value="Unassembled WGS sequence"/>
</dbReference>
<protein>
    <submittedName>
        <fullName evidence="1">Uncharacterized protein</fullName>
    </submittedName>
</protein>
<accession>A0A1M6D6G0</accession>
<dbReference type="AlphaFoldDB" id="A0A1M6D6G0"/>
<evidence type="ECO:0000313" key="1">
    <source>
        <dbReference type="EMBL" id="SHI68807.1"/>
    </source>
</evidence>
<dbReference type="EMBL" id="FQYU01000001">
    <property type="protein sequence ID" value="SHI68807.1"/>
    <property type="molecule type" value="Genomic_DNA"/>
</dbReference>
<proteinExistence type="predicted"/>
<dbReference type="InterPro" id="IPR058512">
    <property type="entry name" value="DUF8199"/>
</dbReference>
<organism evidence="1 2">
    <name type="scientific">Pseudozobellia thermophila</name>
    <dbReference type="NCBI Taxonomy" id="192903"/>
    <lineage>
        <taxon>Bacteria</taxon>
        <taxon>Pseudomonadati</taxon>
        <taxon>Bacteroidota</taxon>
        <taxon>Flavobacteriia</taxon>
        <taxon>Flavobacteriales</taxon>
        <taxon>Flavobacteriaceae</taxon>
        <taxon>Pseudozobellia</taxon>
    </lineage>
</organism>
<dbReference type="NCBIfam" id="NF047658">
    <property type="entry name" value="HYC_CC_PP"/>
    <property type="match status" value="1"/>
</dbReference>